<comment type="caution">
    <text evidence="2">The sequence shown here is derived from an EMBL/GenBank/DDBJ whole genome shotgun (WGS) entry which is preliminary data.</text>
</comment>
<evidence type="ECO:0000256" key="1">
    <source>
        <dbReference type="SAM" id="SignalP"/>
    </source>
</evidence>
<dbReference type="Proteomes" id="UP000228921">
    <property type="component" value="Unassembled WGS sequence"/>
</dbReference>
<dbReference type="EMBL" id="PGTK01000001">
    <property type="protein sequence ID" value="PJF32066.1"/>
    <property type="molecule type" value="Genomic_DNA"/>
</dbReference>
<dbReference type="InterPro" id="IPR011042">
    <property type="entry name" value="6-blade_b-propeller_TolB-like"/>
</dbReference>
<dbReference type="AlphaFoldDB" id="A0A2M8P3D6"/>
<dbReference type="Gene3D" id="2.120.10.30">
    <property type="entry name" value="TolB, C-terminal domain"/>
    <property type="match status" value="2"/>
</dbReference>
<name>A0A2M8P3D6_9CHLR</name>
<keyword evidence="1" id="KW-0732">Signal</keyword>
<accession>A0A2M8P3D6</accession>
<organism evidence="2 3">
    <name type="scientific">Candidatus Thermofonsia Clade 1 bacterium</name>
    <dbReference type="NCBI Taxonomy" id="2364210"/>
    <lineage>
        <taxon>Bacteria</taxon>
        <taxon>Bacillati</taxon>
        <taxon>Chloroflexota</taxon>
        <taxon>Candidatus Thermofontia</taxon>
        <taxon>Candidatus Thermofonsia Clade 1</taxon>
    </lineage>
</organism>
<evidence type="ECO:0008006" key="4">
    <source>
        <dbReference type="Google" id="ProtNLM"/>
    </source>
</evidence>
<gene>
    <name evidence="2" type="ORF">CUN51_00100</name>
</gene>
<evidence type="ECO:0000313" key="2">
    <source>
        <dbReference type="EMBL" id="PJF32066.1"/>
    </source>
</evidence>
<evidence type="ECO:0000313" key="3">
    <source>
        <dbReference type="Proteomes" id="UP000228921"/>
    </source>
</evidence>
<dbReference type="InterPro" id="IPR011659">
    <property type="entry name" value="WD40"/>
</dbReference>
<sequence>MRKWLHKLITALLAALLLPLTVSAQEKAGSMLAVIDLSGNLIIYDADGTNPFPLTTDADGRTKVYQMPTWSTDGRLAFFGVSVERADPYSLRMFVVEDVQAGAPYQVAYSSQEEILTYAYWAPEDCPAGNCRDLALLYTPPDRNMLGVRLIRDSDGTFEVIEVARGAPFYYSFAPDGKRMLWHRFGRRLELYDVASNRVEMTLPDLSGSFQAPMWSPVAGDERLLFAVQSASDPELSDLVIAEGDARLTLLSDQAAPLAFAWNADGTQVAVTSAFGALQVLDALSGTVVASSQIGQTVAHFWSPQGDKIAFLSLRRPAATRSTSFSGNGHSADDLQQAEQLQLTWYILEVATGAEYPLDSFTPTREMIYFLNFFEQFARSHSFWSPDGRYLAYGALLVERSTAEVRIVAAEESGAVRKVGDGVIGVWSWR</sequence>
<dbReference type="SUPFAM" id="SSF82171">
    <property type="entry name" value="DPP6 N-terminal domain-like"/>
    <property type="match status" value="1"/>
</dbReference>
<feature type="signal peptide" evidence="1">
    <location>
        <begin position="1"/>
        <end position="24"/>
    </location>
</feature>
<feature type="chain" id="PRO_5014973980" description="Dipeptidylpeptidase IV N-terminal domain-containing protein" evidence="1">
    <location>
        <begin position="25"/>
        <end position="430"/>
    </location>
</feature>
<protein>
    <recommendedName>
        <fullName evidence="4">Dipeptidylpeptidase IV N-terminal domain-containing protein</fullName>
    </recommendedName>
</protein>
<reference evidence="2 3" key="1">
    <citation type="submission" date="2017-11" db="EMBL/GenBank/DDBJ databases">
        <title>Evolution of Phototrophy in the Chloroflexi Phylum Driven by Horizontal Gene Transfer.</title>
        <authorList>
            <person name="Ward L.M."/>
            <person name="Hemp J."/>
            <person name="Shih P.M."/>
            <person name="Mcglynn S.E."/>
            <person name="Fischer W."/>
        </authorList>
    </citation>
    <scope>NUCLEOTIDE SEQUENCE [LARGE SCALE GENOMIC DNA]</scope>
    <source>
        <strain evidence="2">CP2_2F</strain>
    </source>
</reference>
<proteinExistence type="predicted"/>
<dbReference type="Pfam" id="PF07676">
    <property type="entry name" value="PD40"/>
    <property type="match status" value="1"/>
</dbReference>